<reference evidence="3" key="1">
    <citation type="submission" date="2011-11" db="EMBL/GenBank/DDBJ databases">
        <title>Improved High-Quality Draft sequence of Desulfovibrio sp. U5L.</title>
        <authorList>
            <consortium name="US DOE Joint Genome Institute"/>
            <person name="Lucas S."/>
            <person name="Han J."/>
            <person name="Lapidus A."/>
            <person name="Cheng J.-F."/>
            <person name="Goodwin L."/>
            <person name="Pitluck S."/>
            <person name="Peters L."/>
            <person name="Ovchinnikova G."/>
            <person name="Held B."/>
            <person name="Detter J.C."/>
            <person name="Han C."/>
            <person name="Tapia R."/>
            <person name="Land M."/>
            <person name="Hauser L."/>
            <person name="Kyrpides N."/>
            <person name="Ivanova N."/>
            <person name="Pagani I."/>
            <person name="Gabster J."/>
            <person name="Walker C."/>
            <person name="Stolyar S."/>
            <person name="Stahl D."/>
            <person name="Arkin A."/>
            <person name="Dehal P."/>
            <person name="Hazen T."/>
            <person name="Woyke T."/>
        </authorList>
    </citation>
    <scope>NUCLEOTIDE SEQUENCE [LARGE SCALE GENOMIC DNA]</scope>
    <source>
        <strain evidence="3">U5L</strain>
    </source>
</reference>
<keyword evidence="1" id="KW-0378">Hydrolase</keyword>
<sequence>MTEDVFVEVEAAQRNRYGEDICGDAFKTLRLADEGRIIAVLSDGLGHGVKASILSLMTATMALKYTANDTDIVRAAEVIMDALPVCQVRKISYATFTVADIQADGGARVIEMDNPPVTLVREGRAVELDFEEVASPRYNDRVIRVYDLKLRPGDRLIMTSDGITQAGLGSERMRLGWRIKGCREFTLETVARDPGISARSLSQKILGQALRQEPFLRAYDDMTAAVIYLRRPRRVIILTGPPYAAGRDKEFAEALADFDGRKVVCGGTTANIVARELGRTIRDCLRGGGGSGDIPPAAEMDGVDLVTEGILTLTRTAQLLERDEAPREKNPAAQLYEILVESDSIEFVVGARINEAHQDPNLPIDLEIRRNIIKRVCRVLEEKYLKETKVSFF</sequence>
<dbReference type="SUPFAM" id="SSF81606">
    <property type="entry name" value="PP2C-like"/>
    <property type="match status" value="1"/>
</dbReference>
<organism evidence="3">
    <name type="scientific">Desulfovibrio sp. U5L</name>
    <dbReference type="NCBI Taxonomy" id="596152"/>
    <lineage>
        <taxon>Bacteria</taxon>
        <taxon>Pseudomonadati</taxon>
        <taxon>Thermodesulfobacteriota</taxon>
        <taxon>Desulfovibrionia</taxon>
        <taxon>Desulfovibrionales</taxon>
        <taxon>Desulfovibrionaceae</taxon>
        <taxon>Desulfovibrio</taxon>
    </lineage>
</organism>
<dbReference type="InterPro" id="IPR036457">
    <property type="entry name" value="PPM-type-like_dom_sf"/>
</dbReference>
<proteinExistence type="predicted"/>
<name>I2Q7F9_9BACT</name>
<dbReference type="AlphaFoldDB" id="I2Q7F9"/>
<evidence type="ECO:0000256" key="1">
    <source>
        <dbReference type="ARBA" id="ARBA00022801"/>
    </source>
</evidence>
<evidence type="ECO:0000259" key="2">
    <source>
        <dbReference type="SMART" id="SM00331"/>
    </source>
</evidence>
<dbReference type="GO" id="GO:0016791">
    <property type="term" value="F:phosphatase activity"/>
    <property type="evidence" value="ECO:0007669"/>
    <property type="project" value="TreeGrafter"/>
</dbReference>
<gene>
    <name evidence="3" type="ORF">DesU5LDRAFT_4123</name>
</gene>
<protein>
    <submittedName>
        <fullName evidence="3">Stage II sporulation protein E (SpoIIE)</fullName>
    </submittedName>
</protein>
<dbReference type="SMART" id="SM00331">
    <property type="entry name" value="PP2C_SIG"/>
    <property type="match status" value="1"/>
</dbReference>
<dbReference type="PANTHER" id="PTHR43156">
    <property type="entry name" value="STAGE II SPORULATION PROTEIN E-RELATED"/>
    <property type="match status" value="1"/>
</dbReference>
<dbReference type="EMBL" id="JH600068">
    <property type="protein sequence ID" value="EIG55715.1"/>
    <property type="molecule type" value="Genomic_DNA"/>
</dbReference>
<dbReference type="InterPro" id="IPR001932">
    <property type="entry name" value="PPM-type_phosphatase-like_dom"/>
</dbReference>
<dbReference type="Pfam" id="PF07228">
    <property type="entry name" value="SpoIIE"/>
    <property type="match status" value="1"/>
</dbReference>
<dbReference type="STRING" id="596152.DesU5LDRAFT_4123"/>
<dbReference type="OrthoDB" id="4935951at2"/>
<dbReference type="PANTHER" id="PTHR43156:SF2">
    <property type="entry name" value="STAGE II SPORULATION PROTEIN E"/>
    <property type="match status" value="1"/>
</dbReference>
<feature type="domain" description="PPM-type phosphatase" evidence="2">
    <location>
        <begin position="6"/>
        <end position="229"/>
    </location>
</feature>
<dbReference type="Gene3D" id="3.60.40.10">
    <property type="entry name" value="PPM-type phosphatase domain"/>
    <property type="match status" value="1"/>
</dbReference>
<accession>I2Q7F9</accession>
<dbReference type="eggNOG" id="COG2208">
    <property type="taxonomic scope" value="Bacteria"/>
</dbReference>
<dbReference type="HOGENOM" id="CLU_703441_0_0_7"/>
<dbReference type="InterPro" id="IPR052016">
    <property type="entry name" value="Bact_Sigma-Reg"/>
</dbReference>
<evidence type="ECO:0000313" key="3">
    <source>
        <dbReference type="EMBL" id="EIG55715.1"/>
    </source>
</evidence>